<dbReference type="InterPro" id="IPR015837">
    <property type="entry name" value="UCP026622_CAAX_protease"/>
</dbReference>
<feature type="domain" description="CAAX prenyl protease 2/Lysostaphin resistance protein A-like" evidence="2">
    <location>
        <begin position="123"/>
        <end position="231"/>
    </location>
</feature>
<keyword evidence="4" id="KW-1185">Reference proteome</keyword>
<feature type="transmembrane region" description="Helical" evidence="1">
    <location>
        <begin position="123"/>
        <end position="143"/>
    </location>
</feature>
<keyword evidence="1" id="KW-1133">Transmembrane helix</keyword>
<protein>
    <submittedName>
        <fullName evidence="3">CPBP family intramembrane glutamic endopeptidase</fullName>
        <ecNumber evidence="3">3.4.-.-</ecNumber>
    </submittedName>
</protein>
<name>A0ABV7YC65_9ACTN</name>
<dbReference type="PANTHER" id="PTHR36435">
    <property type="entry name" value="SLR1288 PROTEIN"/>
    <property type="match status" value="1"/>
</dbReference>
<gene>
    <name evidence="3" type="ORF">ACFOUW_15420</name>
</gene>
<sequence length="241" mass="25640">MRASLTATLSRPWLSSRRQRSIALLTVVVLLLAGVHLILRFGPAVAGLVAAPLVAMLLVFLARRAGLTWDELGLARRSLRRGAVYTLLLVGVVAVGYAVTLFVPFGKALLTAVSVQLESSGSAWLAMLVLVPLGTVLIEEIAFRGVLLGLLQRHRGAVVSSLLSSVLFAAWHVLPSLRQESTTVEWTILPPLAFVGLAVAFTCLAGLVLCEIRRRSGSLLASAGLHWAVNGLGILLLTQLS</sequence>
<feature type="transmembrane region" description="Helical" evidence="1">
    <location>
        <begin position="155"/>
        <end position="174"/>
    </location>
</feature>
<feature type="transmembrane region" description="Helical" evidence="1">
    <location>
        <begin position="83"/>
        <end position="103"/>
    </location>
</feature>
<feature type="transmembrane region" description="Helical" evidence="1">
    <location>
        <begin position="186"/>
        <end position="210"/>
    </location>
</feature>
<feature type="transmembrane region" description="Helical" evidence="1">
    <location>
        <begin position="21"/>
        <end position="39"/>
    </location>
</feature>
<dbReference type="InterPro" id="IPR003675">
    <property type="entry name" value="Rce1/LyrA-like_dom"/>
</dbReference>
<accession>A0ABV7YC65</accession>
<dbReference type="PANTHER" id="PTHR36435:SF1">
    <property type="entry name" value="CAAX AMINO TERMINAL PROTEASE FAMILY PROTEIN"/>
    <property type="match status" value="1"/>
</dbReference>
<dbReference type="PIRSF" id="PIRSF026622">
    <property type="entry name" value="Proteas_026622"/>
    <property type="match status" value="1"/>
</dbReference>
<proteinExistence type="predicted"/>
<reference evidence="4" key="1">
    <citation type="journal article" date="2019" name="Int. J. Syst. Evol. Microbiol.">
        <title>The Global Catalogue of Microorganisms (GCM) 10K type strain sequencing project: providing services to taxonomists for standard genome sequencing and annotation.</title>
        <authorList>
            <consortium name="The Broad Institute Genomics Platform"/>
            <consortium name="The Broad Institute Genome Sequencing Center for Infectious Disease"/>
            <person name="Wu L."/>
            <person name="Ma J."/>
        </authorList>
    </citation>
    <scope>NUCLEOTIDE SEQUENCE [LARGE SCALE GENOMIC DNA]</scope>
    <source>
        <strain evidence="4">CGMCC 4.7241</strain>
    </source>
</reference>
<dbReference type="EMBL" id="JBHRZH010000012">
    <property type="protein sequence ID" value="MFC3762231.1"/>
    <property type="molecule type" value="Genomic_DNA"/>
</dbReference>
<dbReference type="GO" id="GO:0016787">
    <property type="term" value="F:hydrolase activity"/>
    <property type="evidence" value="ECO:0007669"/>
    <property type="project" value="UniProtKB-KW"/>
</dbReference>
<evidence type="ECO:0000256" key="1">
    <source>
        <dbReference type="SAM" id="Phobius"/>
    </source>
</evidence>
<organism evidence="3 4">
    <name type="scientific">Tenggerimyces flavus</name>
    <dbReference type="NCBI Taxonomy" id="1708749"/>
    <lineage>
        <taxon>Bacteria</taxon>
        <taxon>Bacillati</taxon>
        <taxon>Actinomycetota</taxon>
        <taxon>Actinomycetes</taxon>
        <taxon>Propionibacteriales</taxon>
        <taxon>Nocardioidaceae</taxon>
        <taxon>Tenggerimyces</taxon>
    </lineage>
</organism>
<feature type="transmembrane region" description="Helical" evidence="1">
    <location>
        <begin position="217"/>
        <end position="237"/>
    </location>
</feature>
<evidence type="ECO:0000259" key="2">
    <source>
        <dbReference type="Pfam" id="PF02517"/>
    </source>
</evidence>
<keyword evidence="1" id="KW-0472">Membrane</keyword>
<comment type="caution">
    <text evidence="3">The sequence shown here is derived from an EMBL/GenBank/DDBJ whole genome shotgun (WGS) entry which is preliminary data.</text>
</comment>
<dbReference type="EC" id="3.4.-.-" evidence="3"/>
<dbReference type="Pfam" id="PF02517">
    <property type="entry name" value="Rce1-like"/>
    <property type="match status" value="1"/>
</dbReference>
<keyword evidence="3" id="KW-0378">Hydrolase</keyword>
<dbReference type="InterPro" id="IPR052710">
    <property type="entry name" value="CAAX_protease"/>
</dbReference>
<evidence type="ECO:0000313" key="3">
    <source>
        <dbReference type="EMBL" id="MFC3762231.1"/>
    </source>
</evidence>
<dbReference type="RefSeq" id="WP_205120765.1">
    <property type="nucleotide sequence ID" value="NZ_JAFBCM010000001.1"/>
</dbReference>
<evidence type="ECO:0000313" key="4">
    <source>
        <dbReference type="Proteomes" id="UP001595699"/>
    </source>
</evidence>
<feature type="transmembrane region" description="Helical" evidence="1">
    <location>
        <begin position="45"/>
        <end position="62"/>
    </location>
</feature>
<dbReference type="Proteomes" id="UP001595699">
    <property type="component" value="Unassembled WGS sequence"/>
</dbReference>
<keyword evidence="1" id="KW-0812">Transmembrane</keyword>